<dbReference type="PANTHER" id="PTHR36343:SF1">
    <property type="entry name" value="EXPRESSED PROTEIN"/>
    <property type="match status" value="1"/>
</dbReference>
<keyword evidence="1" id="KW-0812">Transmembrane</keyword>
<dbReference type="EMBL" id="CM035409">
    <property type="protein sequence ID" value="KAH7439294.1"/>
    <property type="molecule type" value="Genomic_DNA"/>
</dbReference>
<organism evidence="2 3">
    <name type="scientific">Ceratopteris richardii</name>
    <name type="common">Triangle waterfern</name>
    <dbReference type="NCBI Taxonomy" id="49495"/>
    <lineage>
        <taxon>Eukaryota</taxon>
        <taxon>Viridiplantae</taxon>
        <taxon>Streptophyta</taxon>
        <taxon>Embryophyta</taxon>
        <taxon>Tracheophyta</taxon>
        <taxon>Polypodiopsida</taxon>
        <taxon>Polypodiidae</taxon>
        <taxon>Polypodiales</taxon>
        <taxon>Pteridineae</taxon>
        <taxon>Pteridaceae</taxon>
        <taxon>Parkerioideae</taxon>
        <taxon>Ceratopteris</taxon>
    </lineage>
</organism>
<keyword evidence="1" id="KW-0472">Membrane</keyword>
<reference evidence="2" key="1">
    <citation type="submission" date="2021-08" db="EMBL/GenBank/DDBJ databases">
        <title>WGS assembly of Ceratopteris richardii.</title>
        <authorList>
            <person name="Marchant D.B."/>
            <person name="Chen G."/>
            <person name="Jenkins J."/>
            <person name="Shu S."/>
            <person name="Leebens-Mack J."/>
            <person name="Grimwood J."/>
            <person name="Schmutz J."/>
            <person name="Soltis P."/>
            <person name="Soltis D."/>
            <person name="Chen Z.-H."/>
        </authorList>
    </citation>
    <scope>NUCLEOTIDE SEQUENCE</scope>
    <source>
        <strain evidence="2">Whitten #5841</strain>
        <tissue evidence="2">Leaf</tissue>
    </source>
</reference>
<evidence type="ECO:0000313" key="2">
    <source>
        <dbReference type="EMBL" id="KAH7439294.1"/>
    </source>
</evidence>
<name>A0A8T2V0K8_CERRI</name>
<gene>
    <name evidence="2" type="ORF">KP509_04G054500</name>
</gene>
<keyword evidence="1" id="KW-1133">Transmembrane helix</keyword>
<protein>
    <submittedName>
        <fullName evidence="2">Uncharacterized protein</fullName>
    </submittedName>
</protein>
<dbReference type="AlphaFoldDB" id="A0A8T2V0K8"/>
<evidence type="ECO:0000313" key="3">
    <source>
        <dbReference type="Proteomes" id="UP000825935"/>
    </source>
</evidence>
<evidence type="ECO:0000256" key="1">
    <source>
        <dbReference type="SAM" id="Phobius"/>
    </source>
</evidence>
<sequence length="124" mass="13535">MAMASAFSSPPSLLGSSGSLQGHHRHLQAFVPAVNFRECCSTSRFQRTVVSVFGGNTGGDPGKDKKKFITKEEEPEQYWQSAAEKEGRGPMSTILPYIVIFGFLTPFIILGLGFANGWIKVPVR</sequence>
<accession>A0A8T2V0K8</accession>
<dbReference type="Proteomes" id="UP000825935">
    <property type="component" value="Chromosome 4"/>
</dbReference>
<dbReference type="PANTHER" id="PTHR36343">
    <property type="entry name" value="EXPRESSED PROTEIN"/>
    <property type="match status" value="1"/>
</dbReference>
<dbReference type="GO" id="GO:0009507">
    <property type="term" value="C:chloroplast"/>
    <property type="evidence" value="ECO:0007669"/>
    <property type="project" value="TreeGrafter"/>
</dbReference>
<dbReference type="OrthoDB" id="7333885at2759"/>
<proteinExistence type="predicted"/>
<dbReference type="OMA" id="QYWQSAA"/>
<comment type="caution">
    <text evidence="2">The sequence shown here is derived from an EMBL/GenBank/DDBJ whole genome shotgun (WGS) entry which is preliminary data.</text>
</comment>
<keyword evidence="3" id="KW-1185">Reference proteome</keyword>
<feature type="transmembrane region" description="Helical" evidence="1">
    <location>
        <begin position="94"/>
        <end position="119"/>
    </location>
</feature>